<proteinExistence type="predicted"/>
<reference evidence="2 3" key="1">
    <citation type="submission" date="2022-08" db="EMBL/GenBank/DDBJ databases">
        <title>Reclassification of Massilia species as members of the genera Telluria, Duganella, Pseudoduganella, Mokoshia gen. nov. and Zemynaea gen. nov. using orthogonal and non-orthogonal genome-based approaches.</title>
        <authorList>
            <person name="Bowman J.P."/>
        </authorList>
    </citation>
    <scope>NUCLEOTIDE SEQUENCE [LARGE SCALE GENOMIC DNA]</scope>
    <source>
        <strain evidence="2 3">JCM 31605</strain>
    </source>
</reference>
<dbReference type="EMBL" id="JANUHB010000001">
    <property type="protein sequence ID" value="MCS0807099.1"/>
    <property type="molecule type" value="Genomic_DNA"/>
</dbReference>
<evidence type="ECO:0000259" key="1">
    <source>
        <dbReference type="PROSITE" id="PS50927"/>
    </source>
</evidence>
<accession>A0ABT2D707</accession>
<dbReference type="SUPFAM" id="SSF51110">
    <property type="entry name" value="alpha-D-mannose-specific plant lectins"/>
    <property type="match status" value="1"/>
</dbReference>
<feature type="domain" description="Bulb-type lectin" evidence="1">
    <location>
        <begin position="1"/>
        <end position="73"/>
    </location>
</feature>
<keyword evidence="3" id="KW-1185">Reference proteome</keyword>
<protein>
    <recommendedName>
        <fullName evidence="1">Bulb-type lectin domain-containing protein</fullName>
    </recommendedName>
</protein>
<dbReference type="InterPro" id="IPR001480">
    <property type="entry name" value="Bulb-type_lectin_dom"/>
</dbReference>
<gene>
    <name evidence="2" type="ORF">NX774_04100</name>
</gene>
<name>A0ABT2D707_9BURK</name>
<comment type="caution">
    <text evidence="2">The sequence shown here is derived from an EMBL/GenBank/DDBJ whole genome shotgun (WGS) entry which is preliminary data.</text>
</comment>
<dbReference type="InterPro" id="IPR036426">
    <property type="entry name" value="Bulb-type_lectin_dom_sf"/>
</dbReference>
<dbReference type="Proteomes" id="UP001206126">
    <property type="component" value="Unassembled WGS sequence"/>
</dbReference>
<organism evidence="2 3">
    <name type="scientific">Massilia agilis</name>
    <dbReference type="NCBI Taxonomy" id="1811226"/>
    <lineage>
        <taxon>Bacteria</taxon>
        <taxon>Pseudomonadati</taxon>
        <taxon>Pseudomonadota</taxon>
        <taxon>Betaproteobacteria</taxon>
        <taxon>Burkholderiales</taxon>
        <taxon>Oxalobacteraceae</taxon>
        <taxon>Telluria group</taxon>
        <taxon>Massilia</taxon>
    </lineage>
</organism>
<evidence type="ECO:0000313" key="2">
    <source>
        <dbReference type="EMBL" id="MCS0807099.1"/>
    </source>
</evidence>
<dbReference type="Gene3D" id="2.90.10.10">
    <property type="entry name" value="Bulb-type lectin domain"/>
    <property type="match status" value="1"/>
</dbReference>
<dbReference type="RefSeq" id="WP_258820882.1">
    <property type="nucleotide sequence ID" value="NZ_JANUHB010000001.1"/>
</dbReference>
<sequence>MYRNDGTVRYRFAKGGWFAAMQTDGNFVEYNGIMSPIWNSGTWGHPGSFLAVQDDGNLVVYSPGGTPLWNIGAEPGPKDPRLQADVVGRDLDVAVGDFLGHIGLFDGGGNVIEAVTNDEDQNGIRIVTLNQFKSTTHNFWGTASANIPSGFTEIGCYQIFCSYDGRDFEQLQMRTAMVRFALLERQLGSTYTLSPSWYSGTWDVFRSLPVRGSFRCDSFVVATMSMPGRYASRTTSAINWENFIRTLANSYIRTPNTVFASLTAYR</sequence>
<dbReference type="PROSITE" id="PS50927">
    <property type="entry name" value="BULB_LECTIN"/>
    <property type="match status" value="1"/>
</dbReference>
<evidence type="ECO:0000313" key="3">
    <source>
        <dbReference type="Proteomes" id="UP001206126"/>
    </source>
</evidence>